<keyword evidence="3" id="KW-1185">Reference proteome</keyword>
<evidence type="ECO:0000313" key="2">
    <source>
        <dbReference type="EMBL" id="MDT0321196.1"/>
    </source>
</evidence>
<reference evidence="3" key="1">
    <citation type="submission" date="2023-07" db="EMBL/GenBank/DDBJ databases">
        <title>30 novel species of actinomycetes from the DSMZ collection.</title>
        <authorList>
            <person name="Nouioui I."/>
        </authorList>
    </citation>
    <scope>NUCLEOTIDE SEQUENCE [LARGE SCALE GENOMIC DNA]</scope>
    <source>
        <strain evidence="3">DSM 44918</strain>
    </source>
</reference>
<evidence type="ECO:0000313" key="3">
    <source>
        <dbReference type="Proteomes" id="UP001183420"/>
    </source>
</evidence>
<accession>A0ABU2LUG4</accession>
<dbReference type="InterPro" id="IPR021903">
    <property type="entry name" value="DUF3515"/>
</dbReference>
<feature type="chain" id="PRO_5047415168" evidence="1">
    <location>
        <begin position="26"/>
        <end position="174"/>
    </location>
</feature>
<dbReference type="Proteomes" id="UP001183420">
    <property type="component" value="Unassembled WGS sequence"/>
</dbReference>
<name>A0ABU2LUG4_9ACTN</name>
<keyword evidence="1" id="KW-0732">Signal</keyword>
<dbReference type="PROSITE" id="PS51318">
    <property type="entry name" value="TAT"/>
    <property type="match status" value="1"/>
</dbReference>
<feature type="signal peptide" evidence="1">
    <location>
        <begin position="1"/>
        <end position="25"/>
    </location>
</feature>
<evidence type="ECO:0000256" key="1">
    <source>
        <dbReference type="SAM" id="SignalP"/>
    </source>
</evidence>
<comment type="caution">
    <text evidence="2">The sequence shown here is derived from an EMBL/GenBank/DDBJ whole genome shotgun (WGS) entry which is preliminary data.</text>
</comment>
<dbReference type="Pfam" id="PF12028">
    <property type="entry name" value="DUF3515"/>
    <property type="match status" value="1"/>
</dbReference>
<organism evidence="2 3">
    <name type="scientific">Streptomyces millisiae</name>
    <dbReference type="NCBI Taxonomy" id="3075542"/>
    <lineage>
        <taxon>Bacteria</taxon>
        <taxon>Bacillati</taxon>
        <taxon>Actinomycetota</taxon>
        <taxon>Actinomycetes</taxon>
        <taxon>Kitasatosporales</taxon>
        <taxon>Streptomycetaceae</taxon>
        <taxon>Streptomyces</taxon>
    </lineage>
</organism>
<dbReference type="EMBL" id="JAVREM010000036">
    <property type="protein sequence ID" value="MDT0321196.1"/>
    <property type="molecule type" value="Genomic_DNA"/>
</dbReference>
<dbReference type="RefSeq" id="WP_311601403.1">
    <property type="nucleotide sequence ID" value="NZ_JAVREM010000036.1"/>
</dbReference>
<gene>
    <name evidence="2" type="ORF">RNC47_22960</name>
</gene>
<sequence>MRFPIRRGLLAATVLLAAGACDASAGGPEVTAPSPTGEAREACEALVDALPEDVDGQGRGSAAEDSPYVAVWGDPAIVLRCGVAEPAVLTPGTESYDPAGAEFVGVNDVSWLLEERSDGVRFTTVERAIYVEMTVPDDYAPEVNPLLDVAAPIVDHVPPDELNSPPDEGHGDHG</sequence>
<dbReference type="InterPro" id="IPR006311">
    <property type="entry name" value="TAT_signal"/>
</dbReference>
<protein>
    <submittedName>
        <fullName evidence="2">DUF3515 domain-containing protein</fullName>
    </submittedName>
</protein>
<dbReference type="PROSITE" id="PS51257">
    <property type="entry name" value="PROKAR_LIPOPROTEIN"/>
    <property type="match status" value="1"/>
</dbReference>
<proteinExistence type="predicted"/>